<sequence>MITEDQLEHVESVSQAPCLFQEYIEKDVELRVTVIGDEVFTAAIHSQEHPKTKVDFRHFDVDIPYRKAKLPDGIERLCVEFVQSYDLLFGAIDLILTPDGRYIFIENNPVGQFMFVEHLVPELRMCDALASLLIRGSGA</sequence>
<gene>
    <name evidence="2" type="ORF">CDO52_12420</name>
</gene>
<protein>
    <recommendedName>
        <fullName evidence="1">ATP-grasp fold RimK-type domain-containing protein</fullName>
    </recommendedName>
</protein>
<accession>A0A223S5T0</accession>
<proteinExistence type="predicted"/>
<dbReference type="InterPro" id="IPR013651">
    <property type="entry name" value="ATP-grasp_RimK-type"/>
</dbReference>
<keyword evidence="3" id="KW-1185">Reference proteome</keyword>
<feature type="domain" description="ATP-grasp fold RimK-type" evidence="1">
    <location>
        <begin position="4"/>
        <end position="110"/>
    </location>
</feature>
<organism evidence="2 3">
    <name type="scientific">Nocardiopsis gilva YIM 90087</name>
    <dbReference type="NCBI Taxonomy" id="1235441"/>
    <lineage>
        <taxon>Bacteria</taxon>
        <taxon>Bacillati</taxon>
        <taxon>Actinomycetota</taxon>
        <taxon>Actinomycetes</taxon>
        <taxon>Streptosporangiales</taxon>
        <taxon>Nocardiopsidaceae</taxon>
        <taxon>Nocardiopsis</taxon>
    </lineage>
</organism>
<dbReference type="AlphaFoldDB" id="A0A223S5T0"/>
<name>A0A223S5T0_9ACTN</name>
<dbReference type="EMBL" id="CP022753">
    <property type="protein sequence ID" value="ASU83483.1"/>
    <property type="molecule type" value="Genomic_DNA"/>
</dbReference>
<dbReference type="Proteomes" id="UP000215005">
    <property type="component" value="Chromosome"/>
</dbReference>
<evidence type="ECO:0000313" key="2">
    <source>
        <dbReference type="EMBL" id="ASU83483.1"/>
    </source>
</evidence>
<evidence type="ECO:0000259" key="1">
    <source>
        <dbReference type="Pfam" id="PF08443"/>
    </source>
</evidence>
<evidence type="ECO:0000313" key="3">
    <source>
        <dbReference type="Proteomes" id="UP000215005"/>
    </source>
</evidence>
<dbReference type="SUPFAM" id="SSF56059">
    <property type="entry name" value="Glutathione synthetase ATP-binding domain-like"/>
    <property type="match status" value="1"/>
</dbReference>
<dbReference type="KEGG" id="ngv:CDO52_12420"/>
<dbReference type="Gene3D" id="3.30.470.20">
    <property type="entry name" value="ATP-grasp fold, B domain"/>
    <property type="match status" value="1"/>
</dbReference>
<dbReference type="Pfam" id="PF08443">
    <property type="entry name" value="RimK"/>
    <property type="match status" value="1"/>
</dbReference>
<reference evidence="2 3" key="1">
    <citation type="submission" date="2017-08" db="EMBL/GenBank/DDBJ databases">
        <title>The complete genome sequence of Nocardiopsis gilva YIM 90087.</title>
        <authorList>
            <person name="Yin M."/>
            <person name="Tang S."/>
        </authorList>
    </citation>
    <scope>NUCLEOTIDE SEQUENCE [LARGE SCALE GENOMIC DNA]</scope>
    <source>
        <strain evidence="2 3">YIM 90087</strain>
    </source>
</reference>